<evidence type="ECO:0000313" key="3">
    <source>
        <dbReference type="Proteomes" id="UP000261245"/>
    </source>
</evidence>
<accession>A0AA92TEP8</accession>
<name>A0AA92TEP8_9BACT</name>
<organism evidence="2 3">
    <name type="scientific">Segatella copri</name>
    <dbReference type="NCBI Taxonomy" id="165179"/>
    <lineage>
        <taxon>Bacteria</taxon>
        <taxon>Pseudomonadati</taxon>
        <taxon>Bacteroidota</taxon>
        <taxon>Bacteroidia</taxon>
        <taxon>Bacteroidales</taxon>
        <taxon>Prevotellaceae</taxon>
        <taxon>Segatella</taxon>
    </lineage>
</organism>
<feature type="transmembrane region" description="Helical" evidence="1">
    <location>
        <begin position="12"/>
        <end position="31"/>
    </location>
</feature>
<dbReference type="EMBL" id="QSUC01000043">
    <property type="protein sequence ID" value="RGN05369.1"/>
    <property type="molecule type" value="Genomic_DNA"/>
</dbReference>
<protein>
    <submittedName>
        <fullName evidence="2">Uncharacterized protein</fullName>
    </submittedName>
</protein>
<dbReference type="AlphaFoldDB" id="A0AA92TEP8"/>
<proteinExistence type="predicted"/>
<feature type="transmembrane region" description="Helical" evidence="1">
    <location>
        <begin position="102"/>
        <end position="119"/>
    </location>
</feature>
<feature type="transmembrane region" description="Helical" evidence="1">
    <location>
        <begin position="134"/>
        <end position="149"/>
    </location>
</feature>
<comment type="caution">
    <text evidence="2">The sequence shown here is derived from an EMBL/GenBank/DDBJ whole genome shotgun (WGS) entry which is preliminary data.</text>
</comment>
<sequence>MDIIKLIFDKLSQYNFLTNILPGTVLCIILKNLVGYDLIPTDYYQAGIVFYFVGMVNSRVGSLIIEPILKKICWIKFAPYPEFLKAEKNDPKLTVLSQENNVYRSYISVMFIAVMGYIYKNISFDWCLFLKDEPLVLIVSLLVLFLFAYRKQTSFVRKRVENFMKNNKENKE</sequence>
<dbReference type="Proteomes" id="UP000261245">
    <property type="component" value="Unassembled WGS sequence"/>
</dbReference>
<keyword evidence="1" id="KW-1133">Transmembrane helix</keyword>
<keyword evidence="1" id="KW-0812">Transmembrane</keyword>
<gene>
    <name evidence="2" type="ORF">DXB80_12320</name>
</gene>
<dbReference type="RefSeq" id="WP_117729080.1">
    <property type="nucleotide sequence ID" value="NZ_CATKVU010000006.1"/>
</dbReference>
<feature type="transmembrane region" description="Helical" evidence="1">
    <location>
        <begin position="43"/>
        <end position="65"/>
    </location>
</feature>
<evidence type="ECO:0000256" key="1">
    <source>
        <dbReference type="SAM" id="Phobius"/>
    </source>
</evidence>
<keyword evidence="1" id="KW-0472">Membrane</keyword>
<evidence type="ECO:0000313" key="2">
    <source>
        <dbReference type="EMBL" id="RGN05369.1"/>
    </source>
</evidence>
<reference evidence="2 3" key="1">
    <citation type="submission" date="2018-08" db="EMBL/GenBank/DDBJ databases">
        <title>A genome reference for cultivated species of the human gut microbiota.</title>
        <authorList>
            <person name="Zou Y."/>
            <person name="Xue W."/>
            <person name="Luo G."/>
        </authorList>
    </citation>
    <scope>NUCLEOTIDE SEQUENCE [LARGE SCALE GENOMIC DNA]</scope>
    <source>
        <strain evidence="2 3">OM06-11</strain>
    </source>
</reference>